<protein>
    <submittedName>
        <fullName evidence="2">GNAT family N-acetyltransferase</fullName>
    </submittedName>
</protein>
<evidence type="ECO:0000313" key="3">
    <source>
        <dbReference type="Proteomes" id="UP000749471"/>
    </source>
</evidence>
<proteinExistence type="predicted"/>
<dbReference type="Proteomes" id="UP000749471">
    <property type="component" value="Unassembled WGS sequence"/>
</dbReference>
<dbReference type="InterPro" id="IPR000182">
    <property type="entry name" value="GNAT_dom"/>
</dbReference>
<dbReference type="PROSITE" id="PS51186">
    <property type="entry name" value="GNAT"/>
    <property type="match status" value="1"/>
</dbReference>
<dbReference type="PANTHER" id="PTHR43415">
    <property type="entry name" value="SPERMIDINE N(1)-ACETYLTRANSFERASE"/>
    <property type="match status" value="1"/>
</dbReference>
<reference evidence="2 3" key="1">
    <citation type="submission" date="2021-06" db="EMBL/GenBank/DDBJ databases">
        <authorList>
            <person name="Sun Q."/>
            <person name="Li D."/>
        </authorList>
    </citation>
    <scope>NUCLEOTIDE SEQUENCE [LARGE SCALE GENOMIC DNA]</scope>
    <source>
        <strain evidence="2 3">MSJ-40</strain>
    </source>
</reference>
<keyword evidence="3" id="KW-1185">Reference proteome</keyword>
<dbReference type="EMBL" id="JAHLPM010000006">
    <property type="protein sequence ID" value="MBU5438114.1"/>
    <property type="molecule type" value="Genomic_DNA"/>
</dbReference>
<dbReference type="CDD" id="cd04301">
    <property type="entry name" value="NAT_SF"/>
    <property type="match status" value="1"/>
</dbReference>
<organism evidence="2 3">
    <name type="scientific">Tissierella simiarum</name>
    <dbReference type="NCBI Taxonomy" id="2841534"/>
    <lineage>
        <taxon>Bacteria</taxon>
        <taxon>Bacillati</taxon>
        <taxon>Bacillota</taxon>
        <taxon>Tissierellia</taxon>
        <taxon>Tissierellales</taxon>
        <taxon>Tissierellaceae</taxon>
        <taxon>Tissierella</taxon>
    </lineage>
</organism>
<feature type="domain" description="N-acetyltransferase" evidence="1">
    <location>
        <begin position="150"/>
        <end position="289"/>
    </location>
</feature>
<sequence>MFKNYLELNKAEIDKVYEFINRNGNNKHSFEEMDKQFRDEIYDSGRGVIFKLHEGNVIGRVLIILKECSEKGVAYIVNLDIDENVANKKLIVSEILNKAKGIAKNYGAYEIYMGTGNEEIIKILNSLNMYKQYLAIKMILRDRKIKHTPLHLVPLCEENKDEYLEIYNDAFKEVPHGATLTEKDIDEQIEITDDNNHFFIVGTDNKGIGFLQCKIEGNAGEFDMGLREFYRGKGYGKRLLETAIDFLNLKNVDEIYLTIITKNTLAYNIYKKRGFKEFKLLSDWFVLNN</sequence>
<accession>A0ABS6E789</accession>
<dbReference type="RefSeq" id="WP_216518935.1">
    <property type="nucleotide sequence ID" value="NZ_JAHLPM010000006.1"/>
</dbReference>
<name>A0ABS6E789_9FIRM</name>
<gene>
    <name evidence="2" type="ORF">KQI42_08850</name>
</gene>
<evidence type="ECO:0000259" key="1">
    <source>
        <dbReference type="PROSITE" id="PS51186"/>
    </source>
</evidence>
<evidence type="ECO:0000313" key="2">
    <source>
        <dbReference type="EMBL" id="MBU5438114.1"/>
    </source>
</evidence>
<comment type="caution">
    <text evidence="2">The sequence shown here is derived from an EMBL/GenBank/DDBJ whole genome shotgun (WGS) entry which is preliminary data.</text>
</comment>
<dbReference type="PANTHER" id="PTHR43415:SF3">
    <property type="entry name" value="GNAT-FAMILY ACETYLTRANSFERASE"/>
    <property type="match status" value="1"/>
</dbReference>
<dbReference type="Pfam" id="PF00583">
    <property type="entry name" value="Acetyltransf_1"/>
    <property type="match status" value="1"/>
</dbReference>